<gene>
    <name evidence="2" type="ORF">QMA06_07485</name>
</gene>
<comment type="caution">
    <text evidence="2">The sequence shown here is derived from an EMBL/GenBank/DDBJ whole genome shotgun (WGS) entry which is preliminary data.</text>
</comment>
<feature type="compositionally biased region" description="Basic and acidic residues" evidence="1">
    <location>
        <begin position="1"/>
        <end position="28"/>
    </location>
</feature>
<evidence type="ECO:0000313" key="3">
    <source>
        <dbReference type="Proteomes" id="UP001231197"/>
    </source>
</evidence>
<feature type="compositionally biased region" description="Basic and acidic residues" evidence="1">
    <location>
        <begin position="39"/>
        <end position="50"/>
    </location>
</feature>
<name>A0ABT7ZU77_9FLAO</name>
<evidence type="ECO:0000313" key="2">
    <source>
        <dbReference type="EMBL" id="MDN3492557.1"/>
    </source>
</evidence>
<sequence length="50" mass="5593">MSSKSNDSKDKAREIPDSSTKKSRESKSVHSPLDNSQEDGWKPKANSEEE</sequence>
<reference evidence="2 3" key="1">
    <citation type="journal article" date="2023" name="Int. J. Syst. Evol. Microbiol.">
        <title>Winogradskyella bathintestinalis sp. nov., isolated from the intestine of the deep-sea loosejaw dragonfish, Malacosteus niger.</title>
        <authorList>
            <person name="Uniacke-Lowe S."/>
            <person name="Johnson C.N."/>
            <person name="Stanton C."/>
            <person name="Hill C."/>
            <person name="Ross P."/>
        </authorList>
    </citation>
    <scope>NUCLEOTIDE SEQUENCE [LARGE SCALE GENOMIC DNA]</scope>
    <source>
        <strain evidence="2 3">APC 3343</strain>
    </source>
</reference>
<dbReference type="EMBL" id="JASDDK010000002">
    <property type="protein sequence ID" value="MDN3492557.1"/>
    <property type="molecule type" value="Genomic_DNA"/>
</dbReference>
<dbReference type="RefSeq" id="WP_290206249.1">
    <property type="nucleotide sequence ID" value="NZ_JASDDK010000002.1"/>
</dbReference>
<feature type="region of interest" description="Disordered" evidence="1">
    <location>
        <begin position="1"/>
        <end position="50"/>
    </location>
</feature>
<dbReference type="Proteomes" id="UP001231197">
    <property type="component" value="Unassembled WGS sequence"/>
</dbReference>
<accession>A0ABT7ZU77</accession>
<evidence type="ECO:0000256" key="1">
    <source>
        <dbReference type="SAM" id="MobiDB-lite"/>
    </source>
</evidence>
<protein>
    <submittedName>
        <fullName evidence="2">Uncharacterized protein</fullName>
    </submittedName>
</protein>
<keyword evidence="3" id="KW-1185">Reference proteome</keyword>
<proteinExistence type="predicted"/>
<organism evidence="2 3">
    <name type="scientific">Winogradskyella bathintestinalis</name>
    <dbReference type="NCBI Taxonomy" id="3035208"/>
    <lineage>
        <taxon>Bacteria</taxon>
        <taxon>Pseudomonadati</taxon>
        <taxon>Bacteroidota</taxon>
        <taxon>Flavobacteriia</taxon>
        <taxon>Flavobacteriales</taxon>
        <taxon>Flavobacteriaceae</taxon>
        <taxon>Winogradskyella</taxon>
    </lineage>
</organism>